<dbReference type="GO" id="GO:0008830">
    <property type="term" value="F:dTDP-4-dehydrorhamnose 3,5-epimerase activity"/>
    <property type="evidence" value="ECO:0007669"/>
    <property type="project" value="InterPro"/>
</dbReference>
<organism evidence="4 5">
    <name type="scientific">Streptomyces violaceoruber</name>
    <dbReference type="NCBI Taxonomy" id="1935"/>
    <lineage>
        <taxon>Bacteria</taxon>
        <taxon>Bacillati</taxon>
        <taxon>Actinomycetota</taxon>
        <taxon>Actinomycetes</taxon>
        <taxon>Kitasatosporales</taxon>
        <taxon>Streptomycetaceae</taxon>
        <taxon>Streptomyces</taxon>
        <taxon>Streptomyces violaceoruber group</taxon>
    </lineage>
</organism>
<dbReference type="Gene3D" id="2.60.120.10">
    <property type="entry name" value="Jelly Rolls"/>
    <property type="match status" value="1"/>
</dbReference>
<dbReference type="CDD" id="cd00438">
    <property type="entry name" value="cupin_RmlC"/>
    <property type="match status" value="1"/>
</dbReference>
<dbReference type="OrthoDB" id="9800680at2"/>
<dbReference type="PANTHER" id="PTHR21047">
    <property type="entry name" value="DTDP-6-DEOXY-D-GLUCOSE-3,5 EPIMERASE"/>
    <property type="match status" value="1"/>
</dbReference>
<proteinExistence type="inferred from homology"/>
<reference evidence="4 5" key="1">
    <citation type="submission" date="2017-03" db="EMBL/GenBank/DDBJ databases">
        <title>Complete Genome Sequence of a natural compounds producer, Streptomyces violaceus S21.</title>
        <authorList>
            <person name="Zhong C."/>
            <person name="Zhao Z."/>
            <person name="Fu J."/>
            <person name="Zong G."/>
            <person name="Qin R."/>
            <person name="Cao G."/>
        </authorList>
    </citation>
    <scope>NUCLEOTIDE SEQUENCE [LARGE SCALE GENOMIC DNA]</scope>
    <source>
        <strain evidence="4 5">S21</strain>
    </source>
</reference>
<sequence length="207" mass="22037">MTRGRVPGVLVLEPHRLTDERGVFYEGVRTDALTAVTGRPFVPRQVNYSVSRRGTLRGLHGVRVPPGQAKLVTCVRGSVRDVVVDLRLGSPEFGTYETTALDAESGRAVYVPEGVVHGFLALTDDACVSYLLSTPHVPGTQIDIDPLDPDLAIAWTAGAPADLELLLSAKDRAAPGVREAEAAGLLPYWRGSRHPAAPLPQRSGASG</sequence>
<dbReference type="KEGG" id="svu:B1H20_29840"/>
<dbReference type="PANTHER" id="PTHR21047:SF2">
    <property type="entry name" value="THYMIDINE DIPHOSPHO-4-KETO-RHAMNOSE 3,5-EPIMERASE"/>
    <property type="match status" value="1"/>
</dbReference>
<name>A0A1V0UMG4_STRVN</name>
<accession>A0A1V0UMG4</accession>
<evidence type="ECO:0000313" key="5">
    <source>
        <dbReference type="Proteomes" id="UP000192445"/>
    </source>
</evidence>
<feature type="active site" description="Proton donor" evidence="3">
    <location>
        <position position="130"/>
    </location>
</feature>
<dbReference type="GO" id="GO:0019305">
    <property type="term" value="P:dTDP-rhamnose biosynthetic process"/>
    <property type="evidence" value="ECO:0007669"/>
    <property type="project" value="TreeGrafter"/>
</dbReference>
<dbReference type="Pfam" id="PF00908">
    <property type="entry name" value="dTDP_sugar_isom"/>
    <property type="match status" value="1"/>
</dbReference>
<evidence type="ECO:0000256" key="1">
    <source>
        <dbReference type="ARBA" id="ARBA00010154"/>
    </source>
</evidence>
<protein>
    <submittedName>
        <fullName evidence="4">dTDP-4-dehydrorhamnose 3,5-epimerase</fullName>
    </submittedName>
</protein>
<dbReference type="InterPro" id="IPR014710">
    <property type="entry name" value="RmlC-like_jellyroll"/>
</dbReference>
<dbReference type="InterPro" id="IPR011051">
    <property type="entry name" value="RmlC_Cupin_sf"/>
</dbReference>
<dbReference type="Proteomes" id="UP000192445">
    <property type="component" value="Chromosome"/>
</dbReference>
<keyword evidence="2" id="KW-0413">Isomerase</keyword>
<feature type="active site" description="Proton acceptor" evidence="3">
    <location>
        <position position="60"/>
    </location>
</feature>
<evidence type="ECO:0000256" key="2">
    <source>
        <dbReference type="ARBA" id="ARBA00023235"/>
    </source>
</evidence>
<dbReference type="GO" id="GO:0000271">
    <property type="term" value="P:polysaccharide biosynthetic process"/>
    <property type="evidence" value="ECO:0007669"/>
    <property type="project" value="TreeGrafter"/>
</dbReference>
<dbReference type="STRING" id="1935.B1H20_29840"/>
<evidence type="ECO:0000256" key="3">
    <source>
        <dbReference type="PIRSR" id="PIRSR600888-1"/>
    </source>
</evidence>
<dbReference type="InterPro" id="IPR000888">
    <property type="entry name" value="RmlC-like"/>
</dbReference>
<dbReference type="SUPFAM" id="SSF51182">
    <property type="entry name" value="RmlC-like cupins"/>
    <property type="match status" value="1"/>
</dbReference>
<dbReference type="AlphaFoldDB" id="A0A1V0UMG4"/>
<evidence type="ECO:0000313" key="4">
    <source>
        <dbReference type="EMBL" id="ARF66449.1"/>
    </source>
</evidence>
<dbReference type="GO" id="GO:0005829">
    <property type="term" value="C:cytosol"/>
    <property type="evidence" value="ECO:0007669"/>
    <property type="project" value="TreeGrafter"/>
</dbReference>
<dbReference type="EMBL" id="CP020570">
    <property type="protein sequence ID" value="ARF66449.1"/>
    <property type="molecule type" value="Genomic_DNA"/>
</dbReference>
<gene>
    <name evidence="4" type="ORF">B1H20_29840</name>
</gene>
<comment type="similarity">
    <text evidence="1">Belongs to the dTDP-4-dehydrorhamnose 3,5-epimerase family.</text>
</comment>